<evidence type="ECO:0000313" key="3">
    <source>
        <dbReference type="Proteomes" id="UP000094472"/>
    </source>
</evidence>
<keyword evidence="1" id="KW-0472">Membrane</keyword>
<feature type="transmembrane region" description="Helical" evidence="1">
    <location>
        <begin position="119"/>
        <end position="137"/>
    </location>
</feature>
<gene>
    <name evidence="2" type="ORF">AUC69_00490</name>
</gene>
<name>A0A1E3WA80_9HYPH</name>
<evidence type="ECO:0000313" key="2">
    <source>
        <dbReference type="EMBL" id="ODS02007.1"/>
    </source>
</evidence>
<dbReference type="Pfam" id="PF08570">
    <property type="entry name" value="DUF1761"/>
    <property type="match status" value="1"/>
</dbReference>
<evidence type="ECO:0008006" key="4">
    <source>
        <dbReference type="Google" id="ProtNLM"/>
    </source>
</evidence>
<keyword evidence="1" id="KW-1133">Transmembrane helix</keyword>
<organism evidence="2 3">
    <name type="scientific">Methyloceanibacter superfactus</name>
    <dbReference type="NCBI Taxonomy" id="1774969"/>
    <lineage>
        <taxon>Bacteria</taxon>
        <taxon>Pseudomonadati</taxon>
        <taxon>Pseudomonadota</taxon>
        <taxon>Alphaproteobacteria</taxon>
        <taxon>Hyphomicrobiales</taxon>
        <taxon>Hyphomicrobiaceae</taxon>
        <taxon>Methyloceanibacter</taxon>
    </lineage>
</organism>
<dbReference type="EMBL" id="LPWF01000002">
    <property type="protein sequence ID" value="ODS02007.1"/>
    <property type="molecule type" value="Genomic_DNA"/>
</dbReference>
<feature type="transmembrane region" description="Helical" evidence="1">
    <location>
        <begin position="86"/>
        <end position="107"/>
    </location>
</feature>
<dbReference type="Proteomes" id="UP000094472">
    <property type="component" value="Unassembled WGS sequence"/>
</dbReference>
<reference evidence="2 3" key="1">
    <citation type="journal article" date="2016" name="Environ. Microbiol.">
        <title>New Methyloceanibacter diversity from North Sea sediments includes methanotroph containing solely the soluble methane monooxygenase.</title>
        <authorList>
            <person name="Vekeman B."/>
            <person name="Kerckhof F.M."/>
            <person name="Cremers G."/>
            <person name="de Vos P."/>
            <person name="Vandamme P."/>
            <person name="Boon N."/>
            <person name="Op den Camp H.J."/>
            <person name="Heylen K."/>
        </authorList>
    </citation>
    <scope>NUCLEOTIDE SEQUENCE [LARGE SCALE GENOMIC DNA]</scope>
    <source>
        <strain evidence="2 3">R-67175</strain>
    </source>
</reference>
<keyword evidence="1" id="KW-0812">Transmembrane</keyword>
<comment type="caution">
    <text evidence="2">The sequence shown here is derived from an EMBL/GenBank/DDBJ whole genome shotgun (WGS) entry which is preliminary data.</text>
</comment>
<dbReference type="STRING" id="1774969.AUC69_00490"/>
<feature type="transmembrane region" description="Helical" evidence="1">
    <location>
        <begin position="54"/>
        <end position="74"/>
    </location>
</feature>
<dbReference type="InterPro" id="IPR013879">
    <property type="entry name" value="DUF1761"/>
</dbReference>
<feature type="transmembrane region" description="Helical" evidence="1">
    <location>
        <begin position="6"/>
        <end position="34"/>
    </location>
</feature>
<dbReference type="AlphaFoldDB" id="A0A1E3WA80"/>
<accession>A0A1E3WA80</accession>
<evidence type="ECO:0000256" key="1">
    <source>
        <dbReference type="SAM" id="Phobius"/>
    </source>
</evidence>
<dbReference type="OrthoDB" id="344736at2"/>
<sequence length="138" mass="14129">MTFSGVNYAAVVIAALAGFGLGAVWYMVLGGVWLRAIGKTRGELDQGAGAAKALPFVIALVALLVMASMLAGIMGHLGSVTVRGGLITGFFCWLGFVITTMGVNHAFGHAKPMLTLIDGGHWLAVLLIQGAVIGAFGV</sequence>
<dbReference type="RefSeq" id="WP_069440412.1">
    <property type="nucleotide sequence ID" value="NZ_LPWF01000002.1"/>
</dbReference>
<keyword evidence="3" id="KW-1185">Reference proteome</keyword>
<protein>
    <recommendedName>
        <fullName evidence="4">DUF1761 domain-containing protein</fullName>
    </recommendedName>
</protein>
<proteinExistence type="predicted"/>